<gene>
    <name evidence="6" type="ORF">CGZ91_06425</name>
</gene>
<keyword evidence="3" id="KW-0238">DNA-binding</keyword>
<dbReference type="OrthoDB" id="9790412at2"/>
<evidence type="ECO:0000256" key="2">
    <source>
        <dbReference type="ARBA" id="ARBA00023015"/>
    </source>
</evidence>
<dbReference type="Gene3D" id="3.40.50.2300">
    <property type="match status" value="2"/>
</dbReference>
<evidence type="ECO:0000259" key="5">
    <source>
        <dbReference type="PROSITE" id="PS50932"/>
    </source>
</evidence>
<evidence type="ECO:0000313" key="6">
    <source>
        <dbReference type="EMBL" id="OYN91090.1"/>
    </source>
</evidence>
<protein>
    <submittedName>
        <fullName evidence="6">LacI family transcriptional regulator</fullName>
    </submittedName>
</protein>
<dbReference type="Proteomes" id="UP000216300">
    <property type="component" value="Unassembled WGS sequence"/>
</dbReference>
<dbReference type="SUPFAM" id="SSF53822">
    <property type="entry name" value="Periplasmic binding protein-like I"/>
    <property type="match status" value="1"/>
</dbReference>
<dbReference type="InterPro" id="IPR000843">
    <property type="entry name" value="HTH_LacI"/>
</dbReference>
<dbReference type="GO" id="GO:0003700">
    <property type="term" value="F:DNA-binding transcription factor activity"/>
    <property type="evidence" value="ECO:0007669"/>
    <property type="project" value="TreeGrafter"/>
</dbReference>
<dbReference type="AlphaFoldDB" id="A0A255EIL8"/>
<dbReference type="Pfam" id="PF13377">
    <property type="entry name" value="Peripla_BP_3"/>
    <property type="match status" value="1"/>
</dbReference>
<keyword evidence="7" id="KW-1185">Reference proteome</keyword>
<name>A0A255EIL8_9ACTN</name>
<dbReference type="CDD" id="cd06267">
    <property type="entry name" value="PBP1_LacI_sugar_binding-like"/>
    <property type="match status" value="1"/>
</dbReference>
<sequence>MLGDEQWSLPRGCCTTEGLRMIRVGRRISQVDVARAAGVSTAVVSTVVNGRTDGPIRVSEATRERVLAAVEELGYVPDPAARRLVGARSQVIGVFTYEAVFPLAARSFYHDFLIGIEQAAEEADQDLLLVTSSRRAASQRSLYATGVNGLRLADGGLLFGSSIVEADVRRLASEGYPFVFIGERRLPDVELSFVAADYVGATSALVRRSADLGHERIGFVRQGEDVVTGRYAGFVAGVQERDLPLHVFELRSERIEQVPAWVRQHDLTCIFMQGRTSLGLVEPVLAEAGIRVPADLSVVSLGGYPDRLADRMVTHLSIPRLEMGREGVRLLMELTDNPARAPRRARLSCEIADGETLVEPTR</sequence>
<dbReference type="InterPro" id="IPR010982">
    <property type="entry name" value="Lambda_DNA-bd_dom_sf"/>
</dbReference>
<keyword evidence="4" id="KW-0804">Transcription</keyword>
<dbReference type="SUPFAM" id="SSF47413">
    <property type="entry name" value="lambda repressor-like DNA-binding domains"/>
    <property type="match status" value="1"/>
</dbReference>
<feature type="domain" description="HTH lacI-type" evidence="5">
    <location>
        <begin position="28"/>
        <end position="86"/>
    </location>
</feature>
<evidence type="ECO:0000313" key="7">
    <source>
        <dbReference type="Proteomes" id="UP000216300"/>
    </source>
</evidence>
<dbReference type="PROSITE" id="PS50932">
    <property type="entry name" value="HTH_LACI_2"/>
    <property type="match status" value="1"/>
</dbReference>
<evidence type="ECO:0000256" key="4">
    <source>
        <dbReference type="ARBA" id="ARBA00023163"/>
    </source>
</evidence>
<keyword evidence="1" id="KW-0678">Repressor</keyword>
<evidence type="ECO:0000256" key="3">
    <source>
        <dbReference type="ARBA" id="ARBA00023125"/>
    </source>
</evidence>
<dbReference type="PANTHER" id="PTHR30146:SF148">
    <property type="entry name" value="HTH-TYPE TRANSCRIPTIONAL REPRESSOR PURR-RELATED"/>
    <property type="match status" value="1"/>
</dbReference>
<dbReference type="Pfam" id="PF00356">
    <property type="entry name" value="LacI"/>
    <property type="match status" value="1"/>
</dbReference>
<dbReference type="EMBL" id="NMVJ01000006">
    <property type="protein sequence ID" value="OYN91090.1"/>
    <property type="molecule type" value="Genomic_DNA"/>
</dbReference>
<dbReference type="InterPro" id="IPR028082">
    <property type="entry name" value="Peripla_BP_I"/>
</dbReference>
<keyword evidence="2" id="KW-0805">Transcription regulation</keyword>
<dbReference type="InterPro" id="IPR046335">
    <property type="entry name" value="LacI/GalR-like_sensor"/>
</dbReference>
<accession>A0A255EIL8</accession>
<dbReference type="Gene3D" id="1.10.260.40">
    <property type="entry name" value="lambda repressor-like DNA-binding domains"/>
    <property type="match status" value="1"/>
</dbReference>
<dbReference type="CDD" id="cd01392">
    <property type="entry name" value="HTH_LacI"/>
    <property type="match status" value="1"/>
</dbReference>
<dbReference type="PANTHER" id="PTHR30146">
    <property type="entry name" value="LACI-RELATED TRANSCRIPTIONAL REPRESSOR"/>
    <property type="match status" value="1"/>
</dbReference>
<comment type="caution">
    <text evidence="6">The sequence shown here is derived from an EMBL/GenBank/DDBJ whole genome shotgun (WGS) entry which is preliminary data.</text>
</comment>
<proteinExistence type="predicted"/>
<reference evidence="6 7" key="1">
    <citation type="submission" date="2017-07" db="EMBL/GenBank/DDBJ databases">
        <title>Draft whole genome sequences of clinical Proprionibacteriaceae strains.</title>
        <authorList>
            <person name="Bernier A.-M."/>
            <person name="Bernard K."/>
            <person name="Domingo M.-C."/>
        </authorList>
    </citation>
    <scope>NUCLEOTIDE SEQUENCE [LARGE SCALE GENOMIC DNA]</scope>
    <source>
        <strain evidence="6 7">NML 150081</strain>
    </source>
</reference>
<evidence type="ECO:0000256" key="1">
    <source>
        <dbReference type="ARBA" id="ARBA00022491"/>
    </source>
</evidence>
<organism evidence="6 7">
    <name type="scientific">Parenemella sanctibonifatiensis</name>
    <dbReference type="NCBI Taxonomy" id="2016505"/>
    <lineage>
        <taxon>Bacteria</taxon>
        <taxon>Bacillati</taxon>
        <taxon>Actinomycetota</taxon>
        <taxon>Actinomycetes</taxon>
        <taxon>Propionibacteriales</taxon>
        <taxon>Propionibacteriaceae</taxon>
        <taxon>Parenemella</taxon>
    </lineage>
</organism>
<dbReference type="SMART" id="SM00354">
    <property type="entry name" value="HTH_LACI"/>
    <property type="match status" value="1"/>
</dbReference>
<dbReference type="GO" id="GO:0000976">
    <property type="term" value="F:transcription cis-regulatory region binding"/>
    <property type="evidence" value="ECO:0007669"/>
    <property type="project" value="TreeGrafter"/>
</dbReference>